<dbReference type="EMBL" id="GBXM01073637">
    <property type="protein sequence ID" value="JAH34940.1"/>
    <property type="molecule type" value="Transcribed_RNA"/>
</dbReference>
<reference evidence="1" key="2">
    <citation type="journal article" date="2015" name="Fish Shellfish Immunol.">
        <title>Early steps in the European eel (Anguilla anguilla)-Vibrio vulnificus interaction in the gills: Role of the RtxA13 toxin.</title>
        <authorList>
            <person name="Callol A."/>
            <person name="Pajuelo D."/>
            <person name="Ebbesson L."/>
            <person name="Teles M."/>
            <person name="MacKenzie S."/>
            <person name="Amaro C."/>
        </authorList>
    </citation>
    <scope>NUCLEOTIDE SEQUENCE</scope>
</reference>
<sequence>MHLFMLQSKGLNLVISFKMKCVRTLIQVFLCVSSHN</sequence>
<reference evidence="1" key="1">
    <citation type="submission" date="2014-11" db="EMBL/GenBank/DDBJ databases">
        <authorList>
            <person name="Amaro Gonzalez C."/>
        </authorList>
    </citation>
    <scope>NUCLEOTIDE SEQUENCE</scope>
</reference>
<protein>
    <submittedName>
        <fullName evidence="1">Uncharacterized protein</fullName>
    </submittedName>
</protein>
<organism evidence="1">
    <name type="scientific">Anguilla anguilla</name>
    <name type="common">European freshwater eel</name>
    <name type="synonym">Muraena anguilla</name>
    <dbReference type="NCBI Taxonomy" id="7936"/>
    <lineage>
        <taxon>Eukaryota</taxon>
        <taxon>Metazoa</taxon>
        <taxon>Chordata</taxon>
        <taxon>Craniata</taxon>
        <taxon>Vertebrata</taxon>
        <taxon>Euteleostomi</taxon>
        <taxon>Actinopterygii</taxon>
        <taxon>Neopterygii</taxon>
        <taxon>Teleostei</taxon>
        <taxon>Anguilliformes</taxon>
        <taxon>Anguillidae</taxon>
        <taxon>Anguilla</taxon>
    </lineage>
</organism>
<name>A0A0E9S2Q5_ANGAN</name>
<accession>A0A0E9S2Q5</accession>
<evidence type="ECO:0000313" key="1">
    <source>
        <dbReference type="EMBL" id="JAH34940.1"/>
    </source>
</evidence>
<dbReference type="AlphaFoldDB" id="A0A0E9S2Q5"/>
<proteinExistence type="predicted"/>